<dbReference type="GO" id="GO:0016787">
    <property type="term" value="F:hydrolase activity"/>
    <property type="evidence" value="ECO:0007669"/>
    <property type="project" value="UniProtKB-KW"/>
</dbReference>
<comment type="caution">
    <text evidence="2">The sequence shown here is derived from an EMBL/GenBank/DDBJ whole genome shotgun (WGS) entry which is preliminary data.</text>
</comment>
<gene>
    <name evidence="2" type="ORF">H5P34_32000</name>
</gene>
<dbReference type="InterPro" id="IPR050228">
    <property type="entry name" value="Carboxylesterase_BioH"/>
</dbReference>
<organism evidence="2 3">
    <name type="scientific">Mycolicibacterium porcinum</name>
    <dbReference type="NCBI Taxonomy" id="39693"/>
    <lineage>
        <taxon>Bacteria</taxon>
        <taxon>Bacillati</taxon>
        <taxon>Actinomycetota</taxon>
        <taxon>Actinomycetes</taxon>
        <taxon>Mycobacteriales</taxon>
        <taxon>Mycobacteriaceae</taxon>
        <taxon>Mycolicibacterium</taxon>
    </lineage>
</organism>
<proteinExistence type="predicted"/>
<reference evidence="2" key="2">
    <citation type="journal article" date="2022" name="BMC Genomics">
        <title>Comparative genome analysis of mycobacteria focusing on tRNA and non-coding RNA.</title>
        <authorList>
            <person name="Behra P.R.K."/>
            <person name="Pettersson B.M.F."/>
            <person name="Ramesh M."/>
            <person name="Das S."/>
            <person name="Dasgupta S."/>
            <person name="Kirsebom L.A."/>
        </authorList>
    </citation>
    <scope>NUCLEOTIDE SEQUENCE</scope>
    <source>
        <strain evidence="2">DSM 44242</strain>
    </source>
</reference>
<sequence>MTTITPRELAELQRANASGAQPVVFVHGLWLLPSSWDAWRALFEDRGYVTLAPSWPDDPETVAEARRVPSVFAGKTVAGITEHVADVVRQLDRKPIIIGHSFGGLITQKLAGQGLAKAAVAIDPAPGRGVLPLPVSALKAALPVIGNPFNYGRAVPLTRKQFRFSFGNAVSAEESDQLYDEYSVAGSAIPLFQAALSNFNPASETKVDRLSLGRGPLLIISGEKDNTVPWAIANGAFKRQKKNANVTEIVEIPGRGHSLVIDSGWRDVAETALDFVKKI</sequence>
<dbReference type="SUPFAM" id="SSF53474">
    <property type="entry name" value="alpha/beta-Hydrolases"/>
    <property type="match status" value="1"/>
</dbReference>
<keyword evidence="2" id="KW-0378">Hydrolase</keyword>
<feature type="domain" description="AB hydrolase-1" evidence="1">
    <location>
        <begin position="23"/>
        <end position="270"/>
    </location>
</feature>
<dbReference type="PANTHER" id="PTHR43194:SF2">
    <property type="entry name" value="PEROXISOMAL MEMBRANE PROTEIN LPX1"/>
    <property type="match status" value="1"/>
</dbReference>
<dbReference type="Gene3D" id="3.40.50.1820">
    <property type="entry name" value="alpha/beta hydrolase"/>
    <property type="match status" value="1"/>
</dbReference>
<dbReference type="InterPro" id="IPR029058">
    <property type="entry name" value="AB_hydrolase_fold"/>
</dbReference>
<accession>A0AAW5TFM1</accession>
<reference evidence="2" key="1">
    <citation type="submission" date="2020-07" db="EMBL/GenBank/DDBJ databases">
        <authorList>
            <person name="Pettersson B.M.F."/>
            <person name="Behra P.R.K."/>
            <person name="Ramesh M."/>
            <person name="Das S."/>
            <person name="Dasgupta S."/>
            <person name="Kirsebom L.A."/>
        </authorList>
    </citation>
    <scope>NUCLEOTIDE SEQUENCE</scope>
    <source>
        <strain evidence="2">DSM 44242</strain>
    </source>
</reference>
<dbReference type="Proteomes" id="UP001141659">
    <property type="component" value="Unassembled WGS sequence"/>
</dbReference>
<dbReference type="AlphaFoldDB" id="A0AAW5TFM1"/>
<evidence type="ECO:0000313" key="2">
    <source>
        <dbReference type="EMBL" id="MCV7392683.1"/>
    </source>
</evidence>
<dbReference type="PANTHER" id="PTHR43194">
    <property type="entry name" value="HYDROLASE ALPHA/BETA FOLD FAMILY"/>
    <property type="match status" value="1"/>
</dbReference>
<protein>
    <submittedName>
        <fullName evidence="2">Alpha/beta hydrolase</fullName>
    </submittedName>
</protein>
<name>A0AAW5TFM1_9MYCO</name>
<dbReference type="InterPro" id="IPR000073">
    <property type="entry name" value="AB_hydrolase_1"/>
</dbReference>
<dbReference type="EMBL" id="JACKVC010000032">
    <property type="protein sequence ID" value="MCV7392683.1"/>
    <property type="molecule type" value="Genomic_DNA"/>
</dbReference>
<dbReference type="Pfam" id="PF12697">
    <property type="entry name" value="Abhydrolase_6"/>
    <property type="match status" value="1"/>
</dbReference>
<evidence type="ECO:0000259" key="1">
    <source>
        <dbReference type="Pfam" id="PF12697"/>
    </source>
</evidence>
<dbReference type="RefSeq" id="WP_036442211.1">
    <property type="nucleotide sequence ID" value="NZ_JACKVC010000032.1"/>
</dbReference>
<evidence type="ECO:0000313" key="3">
    <source>
        <dbReference type="Proteomes" id="UP001141659"/>
    </source>
</evidence>